<protein>
    <recommendedName>
        <fullName evidence="3">3-hydroxyacyl-CoA dehydrogenase</fullName>
    </recommendedName>
</protein>
<reference evidence="1 2" key="1">
    <citation type="submission" date="2024-01" db="EMBL/GenBank/DDBJ databases">
        <title>The diversity of rhizobia nodulating Mimosa spp. in eleven states of Brazil covering several biomes is determined by host plant, location, and edaphic factors.</title>
        <authorList>
            <person name="Rouws L."/>
            <person name="Barauna A."/>
            <person name="Beukes C."/>
            <person name="De Faria S.M."/>
            <person name="Gross E."/>
            <person name="Dos Reis Junior F.B."/>
            <person name="Simon M."/>
            <person name="Maluk M."/>
            <person name="Odee D.W."/>
            <person name="Kenicer G."/>
            <person name="Young J.P.W."/>
            <person name="Reis V.M."/>
            <person name="Zilli J."/>
            <person name="James E.K."/>
        </authorList>
    </citation>
    <scope>NUCLEOTIDE SEQUENCE [LARGE SCALE GENOMIC DNA]</scope>
    <source>
        <strain evidence="1 2">JPY167</strain>
    </source>
</reference>
<proteinExistence type="predicted"/>
<keyword evidence="2" id="KW-1185">Reference proteome</keyword>
<gene>
    <name evidence="1" type="ORF">VSR73_29910</name>
</gene>
<dbReference type="EMBL" id="JAYMRV010000011">
    <property type="protein sequence ID" value="MEM5425261.1"/>
    <property type="molecule type" value="Genomic_DNA"/>
</dbReference>
<dbReference type="Gene3D" id="2.120.10.30">
    <property type="entry name" value="TolB, C-terminal domain"/>
    <property type="match status" value="2"/>
</dbReference>
<sequence length="309" mass="33254">MSKQNDAKPACLYVLQAFPAAIIALDPDNGEVRNVISVPNGSPDGVQIDGPGNSIYWTNMGAWPPVNEWFPEPDGAIERCDLDGGNHKVLTEVGATVTPKQVQLDAANGLIYWCDREGMAIYRCRTDGSAVTPLLRTGQWPADTEDVFRHCVGIALDVPNGYLYWTQKGPPDGGRGRIFRMGIDLPLGATAQTRTDVELLIDNLPEPIDLEIDHQRRQLYWTDRGDNASGGNTLNRADITAAGLENPRVLAAGLNEAIGIALDLERQRAFVADLGGAVRVVSMNGGEFTTIYQCEGPATGVAFAPAIGL</sequence>
<dbReference type="InterPro" id="IPR000033">
    <property type="entry name" value="LDLR_classB_rpt"/>
</dbReference>
<accession>A0ABU9RYV8</accession>
<dbReference type="InterPro" id="IPR011042">
    <property type="entry name" value="6-blade_b-propeller_TolB-like"/>
</dbReference>
<dbReference type="RefSeq" id="WP_342949288.1">
    <property type="nucleotide sequence ID" value="NZ_JAYMRV010000011.1"/>
</dbReference>
<comment type="caution">
    <text evidence="1">The sequence shown here is derived from an EMBL/GenBank/DDBJ whole genome shotgun (WGS) entry which is preliminary data.</text>
</comment>
<name>A0ABU9RYV8_9BURK</name>
<dbReference type="PANTHER" id="PTHR46513">
    <property type="entry name" value="VITELLOGENIN RECEPTOR-LIKE PROTEIN-RELATED-RELATED"/>
    <property type="match status" value="1"/>
</dbReference>
<evidence type="ECO:0008006" key="3">
    <source>
        <dbReference type="Google" id="ProtNLM"/>
    </source>
</evidence>
<evidence type="ECO:0000313" key="2">
    <source>
        <dbReference type="Proteomes" id="UP001489897"/>
    </source>
</evidence>
<dbReference type="SMART" id="SM00135">
    <property type="entry name" value="LY"/>
    <property type="match status" value="5"/>
</dbReference>
<dbReference type="Proteomes" id="UP001489897">
    <property type="component" value="Unassembled WGS sequence"/>
</dbReference>
<organism evidence="1 2">
    <name type="scientific">Paraburkholderia ferrariae</name>
    <dbReference type="NCBI Taxonomy" id="386056"/>
    <lineage>
        <taxon>Bacteria</taxon>
        <taxon>Pseudomonadati</taxon>
        <taxon>Pseudomonadota</taxon>
        <taxon>Betaproteobacteria</taxon>
        <taxon>Burkholderiales</taxon>
        <taxon>Burkholderiaceae</taxon>
        <taxon>Paraburkholderia</taxon>
    </lineage>
</organism>
<dbReference type="InterPro" id="IPR050778">
    <property type="entry name" value="Cueball_EGF_LRP_Nidogen"/>
</dbReference>
<dbReference type="SUPFAM" id="SSF63829">
    <property type="entry name" value="Calcium-dependent phosphotriesterase"/>
    <property type="match status" value="1"/>
</dbReference>
<evidence type="ECO:0000313" key="1">
    <source>
        <dbReference type="EMBL" id="MEM5425261.1"/>
    </source>
</evidence>